<dbReference type="EMBL" id="UINC01109939">
    <property type="protein sequence ID" value="SVC77111.1"/>
    <property type="molecule type" value="Genomic_DNA"/>
</dbReference>
<reference evidence="1" key="1">
    <citation type="submission" date="2018-05" db="EMBL/GenBank/DDBJ databases">
        <authorList>
            <person name="Lanie J.A."/>
            <person name="Ng W.-L."/>
            <person name="Kazmierczak K.M."/>
            <person name="Andrzejewski T.M."/>
            <person name="Davidsen T.M."/>
            <person name="Wayne K.J."/>
            <person name="Tettelin H."/>
            <person name="Glass J.I."/>
            <person name="Rusch D."/>
            <person name="Podicherti R."/>
            <person name="Tsui H.-C.T."/>
            <person name="Winkler M.E."/>
        </authorList>
    </citation>
    <scope>NUCLEOTIDE SEQUENCE</scope>
</reference>
<proteinExistence type="predicted"/>
<evidence type="ECO:0000313" key="1">
    <source>
        <dbReference type="EMBL" id="SVC77111.1"/>
    </source>
</evidence>
<accession>A0A382PYP2</accession>
<organism evidence="1">
    <name type="scientific">marine metagenome</name>
    <dbReference type="NCBI Taxonomy" id="408172"/>
    <lineage>
        <taxon>unclassified sequences</taxon>
        <taxon>metagenomes</taxon>
        <taxon>ecological metagenomes</taxon>
    </lineage>
</organism>
<protein>
    <submittedName>
        <fullName evidence="1">Uncharacterized protein</fullName>
    </submittedName>
</protein>
<sequence length="44" mass="5251">MFYETRMKFFLKKVSATIDTYENEILASSQSKKEYIQGIIKTRI</sequence>
<feature type="non-terminal residue" evidence="1">
    <location>
        <position position="44"/>
    </location>
</feature>
<name>A0A382PYP2_9ZZZZ</name>
<gene>
    <name evidence="1" type="ORF">METZ01_LOCUS329965</name>
</gene>
<dbReference type="AlphaFoldDB" id="A0A382PYP2"/>